<feature type="domain" description="Fibronectin type-III" evidence="2">
    <location>
        <begin position="326"/>
        <end position="404"/>
    </location>
</feature>
<keyword evidence="1" id="KW-0732">Signal</keyword>
<dbReference type="InterPro" id="IPR003961">
    <property type="entry name" value="FN3_dom"/>
</dbReference>
<dbReference type="InterPro" id="IPR036116">
    <property type="entry name" value="FN3_sf"/>
</dbReference>
<dbReference type="CDD" id="cd00063">
    <property type="entry name" value="FN3"/>
    <property type="match status" value="1"/>
</dbReference>
<feature type="signal peptide" evidence="1">
    <location>
        <begin position="1"/>
        <end position="28"/>
    </location>
</feature>
<comment type="caution">
    <text evidence="3">The sequence shown here is derived from an EMBL/GenBank/DDBJ whole genome shotgun (WGS) entry which is preliminary data.</text>
</comment>
<sequence length="414" mass="46644">MNRYKSCNSFIFLWICILCIGQPLLAKSQDTENSDDYLFSNQVPYASDSPWNLKIGPNPVYDENSDLYVASLQGVFGSDPTRYTMPVYEVDQQTPFVKVTLSGFFSNVTENGAQLSVSRRVDITAPIPSHALPAKGRDAQLVVWNIETGDEWGFWRISKSVEGWTAQNGYHYNTLWRGVPPTGFISRGAGVPYLTGLIRPWEIRKGRIDHAIALGLDYPNMLHIFPATKSDGKGLEEYFPAGTRLQLDPSLTDADFEAWGLDLTGRIIAKALQHYGMILVDGSGHPKIYAEYEGTANWNGVIHKNTVRNIPYHAFRVLSLQTPETPLPPENVRVEKTHEGILITWDASPFATRYRIWRAQKGELPVLIRPWIEVEAETDFVDTQVMFDNEYIYGVVAVNHNGISKPAISQQIIY</sequence>
<dbReference type="AlphaFoldDB" id="A0A850T8D7"/>
<evidence type="ECO:0000313" key="3">
    <source>
        <dbReference type="EMBL" id="NWH04708.1"/>
    </source>
</evidence>
<dbReference type="EMBL" id="JACADJ010000016">
    <property type="protein sequence ID" value="NWH04708.1"/>
    <property type="molecule type" value="Genomic_DNA"/>
</dbReference>
<keyword evidence="4" id="KW-1185">Reference proteome</keyword>
<proteinExistence type="predicted"/>
<dbReference type="RefSeq" id="WP_178366163.1">
    <property type="nucleotide sequence ID" value="NZ_JACADJ010000016.1"/>
</dbReference>
<evidence type="ECO:0000256" key="1">
    <source>
        <dbReference type="SAM" id="SignalP"/>
    </source>
</evidence>
<dbReference type="SUPFAM" id="SSF49265">
    <property type="entry name" value="Fibronectin type III"/>
    <property type="match status" value="1"/>
</dbReference>
<dbReference type="SMART" id="SM00060">
    <property type="entry name" value="FN3"/>
    <property type="match status" value="1"/>
</dbReference>
<dbReference type="Proteomes" id="UP000553343">
    <property type="component" value="Unassembled WGS sequence"/>
</dbReference>
<evidence type="ECO:0000313" key="4">
    <source>
        <dbReference type="Proteomes" id="UP000553343"/>
    </source>
</evidence>
<dbReference type="InterPro" id="IPR013783">
    <property type="entry name" value="Ig-like_fold"/>
</dbReference>
<name>A0A850T8D7_9BACT</name>
<organism evidence="3 4">
    <name type="scientific">Desulfobacter latus</name>
    <dbReference type="NCBI Taxonomy" id="2292"/>
    <lineage>
        <taxon>Bacteria</taxon>
        <taxon>Pseudomonadati</taxon>
        <taxon>Thermodesulfobacteriota</taxon>
        <taxon>Desulfobacteria</taxon>
        <taxon>Desulfobacterales</taxon>
        <taxon>Desulfobacteraceae</taxon>
        <taxon>Desulfobacter</taxon>
    </lineage>
</organism>
<evidence type="ECO:0000259" key="2">
    <source>
        <dbReference type="SMART" id="SM00060"/>
    </source>
</evidence>
<accession>A0A850T8D7</accession>
<dbReference type="Gene3D" id="2.60.40.10">
    <property type="entry name" value="Immunoglobulins"/>
    <property type="match status" value="1"/>
</dbReference>
<gene>
    <name evidence="3" type="ORF">HXW94_06855</name>
</gene>
<reference evidence="3 4" key="1">
    <citation type="submission" date="2020-06" db="EMBL/GenBank/DDBJ databases">
        <title>High-quality draft genome of sulfate reducer Desulfobacter latus type strain AcrS2 isolated from marine sediment.</title>
        <authorList>
            <person name="Hoppe M."/>
            <person name="Larsen C.K."/>
            <person name="Marshall I.P.G."/>
            <person name="Schramm A."/>
            <person name="Marietou A.G."/>
        </authorList>
    </citation>
    <scope>NUCLEOTIDE SEQUENCE [LARGE SCALE GENOMIC DNA]</scope>
    <source>
        <strain evidence="3 4">AcRS2</strain>
    </source>
</reference>
<feature type="chain" id="PRO_5032287116" evidence="1">
    <location>
        <begin position="29"/>
        <end position="414"/>
    </location>
</feature>
<protein>
    <submittedName>
        <fullName evidence="3">Fibronectin type III domain-containing protein</fullName>
    </submittedName>
</protein>